<gene>
    <name evidence="2" type="ORF">MMAN_32970</name>
</gene>
<feature type="region of interest" description="Disordered" evidence="1">
    <location>
        <begin position="139"/>
        <end position="160"/>
    </location>
</feature>
<evidence type="ECO:0000313" key="2">
    <source>
        <dbReference type="EMBL" id="BBY39163.1"/>
    </source>
</evidence>
<dbReference type="Proteomes" id="UP000465812">
    <property type="component" value="Chromosome"/>
</dbReference>
<protein>
    <submittedName>
        <fullName evidence="2">Uncharacterized protein</fullName>
    </submittedName>
</protein>
<reference evidence="2 3" key="1">
    <citation type="journal article" date="2019" name="Emerg. Microbes Infect.">
        <title>Comprehensive subspecies identification of 175 nontuberculous mycobacteria species based on 7547 genomic profiles.</title>
        <authorList>
            <person name="Matsumoto Y."/>
            <person name="Kinjo T."/>
            <person name="Motooka D."/>
            <person name="Nabeya D."/>
            <person name="Jung N."/>
            <person name="Uechi K."/>
            <person name="Horii T."/>
            <person name="Iida T."/>
            <person name="Fujita J."/>
            <person name="Nakamura S."/>
        </authorList>
    </citation>
    <scope>NUCLEOTIDE SEQUENCE [LARGE SCALE GENOMIC DNA]</scope>
    <source>
        <strain evidence="2 3">JCM 18113</strain>
    </source>
</reference>
<dbReference type="EMBL" id="AP022590">
    <property type="protein sequence ID" value="BBY39163.1"/>
    <property type="molecule type" value="Genomic_DNA"/>
</dbReference>
<sequence length="160" mass="16792">MDACTGDVERFVRRDAQAIRLDQSLGLDDQPAAVGGAAGDPDDSVSFFVRLEVPAEVLVDLDPLPDHVDAVLKMVEHLALGRQVAAVLAEGPLDVARREHRVGLVQAYVGVHIDPHAADACPTIDQDHLLIARQVSAGGEQGVEPGDAGSDDAHVAGFHG</sequence>
<name>A0ABM7JUC9_MYCNT</name>
<evidence type="ECO:0000313" key="3">
    <source>
        <dbReference type="Proteomes" id="UP000465812"/>
    </source>
</evidence>
<keyword evidence="3" id="KW-1185">Reference proteome</keyword>
<accession>A0ABM7JUC9</accession>
<organism evidence="2 3">
    <name type="scientific">Mycobacterium mantenii</name>
    <dbReference type="NCBI Taxonomy" id="560555"/>
    <lineage>
        <taxon>Bacteria</taxon>
        <taxon>Bacillati</taxon>
        <taxon>Actinomycetota</taxon>
        <taxon>Actinomycetes</taxon>
        <taxon>Mycobacteriales</taxon>
        <taxon>Mycobacteriaceae</taxon>
        <taxon>Mycobacterium</taxon>
        <taxon>Mycobacterium avium complex (MAC)</taxon>
    </lineage>
</organism>
<proteinExistence type="predicted"/>
<evidence type="ECO:0000256" key="1">
    <source>
        <dbReference type="SAM" id="MobiDB-lite"/>
    </source>
</evidence>